<dbReference type="CDD" id="cd00085">
    <property type="entry name" value="HNHc"/>
    <property type="match status" value="1"/>
</dbReference>
<dbReference type="GO" id="GO:0003676">
    <property type="term" value="F:nucleic acid binding"/>
    <property type="evidence" value="ECO:0007669"/>
    <property type="project" value="InterPro"/>
</dbReference>
<evidence type="ECO:0000313" key="2">
    <source>
        <dbReference type="EMBL" id="QDV25868.1"/>
    </source>
</evidence>
<keyword evidence="2" id="KW-0540">Nuclease</keyword>
<dbReference type="GO" id="GO:0008270">
    <property type="term" value="F:zinc ion binding"/>
    <property type="evidence" value="ECO:0007669"/>
    <property type="project" value="InterPro"/>
</dbReference>
<dbReference type="AlphaFoldDB" id="A0A518GB91"/>
<dbReference type="GO" id="GO:0004519">
    <property type="term" value="F:endonuclease activity"/>
    <property type="evidence" value="ECO:0007669"/>
    <property type="project" value="UniProtKB-KW"/>
</dbReference>
<evidence type="ECO:0000259" key="1">
    <source>
        <dbReference type="Pfam" id="PF01844"/>
    </source>
</evidence>
<dbReference type="InterPro" id="IPR003615">
    <property type="entry name" value="HNH_nuc"/>
</dbReference>
<sequence>MATTHENCSGDSREFCDSLLEALQTSMPDAFRVTTSTCAFAVKGSNRFAHLYHKQDSLLATVYLRGDEPEWIPQLSDSARFQLREKMGSKWAEEFPTLIHIPVGASASVLAERLLTYSLPVAGKKSRLKTPSPALNDVIIVDGKIRTVLSSRYERSKILRTRCLEHFGYQCQGCRIKLADRYGSIAELLIHVHHIERLADTGPRIIDPITDLIPLCPNCHAVVHLKNPPFTLNGLQTMLQR</sequence>
<gene>
    <name evidence="2" type="ORF">Q31a_41960</name>
</gene>
<evidence type="ECO:0000313" key="3">
    <source>
        <dbReference type="Proteomes" id="UP000318017"/>
    </source>
</evidence>
<organism evidence="2 3">
    <name type="scientific">Aureliella helgolandensis</name>
    <dbReference type="NCBI Taxonomy" id="2527968"/>
    <lineage>
        <taxon>Bacteria</taxon>
        <taxon>Pseudomonadati</taxon>
        <taxon>Planctomycetota</taxon>
        <taxon>Planctomycetia</taxon>
        <taxon>Pirellulales</taxon>
        <taxon>Pirellulaceae</taxon>
        <taxon>Aureliella</taxon>
    </lineage>
</organism>
<name>A0A518GB91_9BACT</name>
<protein>
    <submittedName>
        <fullName evidence="2">HNH endonuclease</fullName>
    </submittedName>
</protein>
<dbReference type="InterPro" id="IPR002711">
    <property type="entry name" value="HNH"/>
</dbReference>
<keyword evidence="2" id="KW-0255">Endonuclease</keyword>
<dbReference type="Pfam" id="PF01844">
    <property type="entry name" value="HNH"/>
    <property type="match status" value="1"/>
</dbReference>
<dbReference type="Proteomes" id="UP000318017">
    <property type="component" value="Chromosome"/>
</dbReference>
<reference evidence="2 3" key="1">
    <citation type="submission" date="2019-02" db="EMBL/GenBank/DDBJ databases">
        <title>Deep-cultivation of Planctomycetes and their phenomic and genomic characterization uncovers novel biology.</title>
        <authorList>
            <person name="Wiegand S."/>
            <person name="Jogler M."/>
            <person name="Boedeker C."/>
            <person name="Pinto D."/>
            <person name="Vollmers J."/>
            <person name="Rivas-Marin E."/>
            <person name="Kohn T."/>
            <person name="Peeters S.H."/>
            <person name="Heuer A."/>
            <person name="Rast P."/>
            <person name="Oberbeckmann S."/>
            <person name="Bunk B."/>
            <person name="Jeske O."/>
            <person name="Meyerdierks A."/>
            <person name="Storesund J.E."/>
            <person name="Kallscheuer N."/>
            <person name="Luecker S."/>
            <person name="Lage O.M."/>
            <person name="Pohl T."/>
            <person name="Merkel B.J."/>
            <person name="Hornburger P."/>
            <person name="Mueller R.-W."/>
            <person name="Bruemmer F."/>
            <person name="Labrenz M."/>
            <person name="Spormann A.M."/>
            <person name="Op den Camp H."/>
            <person name="Overmann J."/>
            <person name="Amann R."/>
            <person name="Jetten M.S.M."/>
            <person name="Mascher T."/>
            <person name="Medema M.H."/>
            <person name="Devos D.P."/>
            <person name="Kaster A.-K."/>
            <person name="Ovreas L."/>
            <person name="Rohde M."/>
            <person name="Galperin M.Y."/>
            <person name="Jogler C."/>
        </authorList>
    </citation>
    <scope>NUCLEOTIDE SEQUENCE [LARGE SCALE GENOMIC DNA]</scope>
    <source>
        <strain evidence="2 3">Q31a</strain>
    </source>
</reference>
<feature type="domain" description="HNH" evidence="1">
    <location>
        <begin position="171"/>
        <end position="221"/>
    </location>
</feature>
<dbReference type="KEGG" id="ahel:Q31a_41960"/>
<accession>A0A518GB91</accession>
<keyword evidence="2" id="KW-0378">Hydrolase</keyword>
<dbReference type="OrthoDB" id="9779761at2"/>
<keyword evidence="3" id="KW-1185">Reference proteome</keyword>
<dbReference type="EMBL" id="CP036298">
    <property type="protein sequence ID" value="QDV25868.1"/>
    <property type="molecule type" value="Genomic_DNA"/>
</dbReference>
<dbReference type="RefSeq" id="WP_145081533.1">
    <property type="nucleotide sequence ID" value="NZ_CP036298.1"/>
</dbReference>
<proteinExistence type="predicted"/>